<comment type="caution">
    <text evidence="1">The sequence shown here is derived from an EMBL/GenBank/DDBJ whole genome shotgun (WGS) entry which is preliminary data.</text>
</comment>
<dbReference type="AlphaFoldDB" id="A0A4Y7SD38"/>
<evidence type="ECO:0000313" key="1">
    <source>
        <dbReference type="EMBL" id="TEB19642.1"/>
    </source>
</evidence>
<protein>
    <submittedName>
        <fullName evidence="1">Uncharacterized protein</fullName>
    </submittedName>
</protein>
<organism evidence="1 2">
    <name type="scientific">Coprinellus micaceus</name>
    <name type="common">Glistening ink-cap mushroom</name>
    <name type="synonym">Coprinus micaceus</name>
    <dbReference type="NCBI Taxonomy" id="71717"/>
    <lineage>
        <taxon>Eukaryota</taxon>
        <taxon>Fungi</taxon>
        <taxon>Dikarya</taxon>
        <taxon>Basidiomycota</taxon>
        <taxon>Agaricomycotina</taxon>
        <taxon>Agaricomycetes</taxon>
        <taxon>Agaricomycetidae</taxon>
        <taxon>Agaricales</taxon>
        <taxon>Agaricineae</taxon>
        <taxon>Psathyrellaceae</taxon>
        <taxon>Coprinellus</taxon>
    </lineage>
</organism>
<keyword evidence="2" id="KW-1185">Reference proteome</keyword>
<sequence>MPFSLLENHLAYGHETEGGDGAVIIVDWKTADGIKDTGRIPRWYIPHCKAWEILLLPQSRCFVQFAFCPHRPYKSPTFSIYNWERDCPFTTSTSLLVRPTASVHPAWEGVFTRHYWAGRGSMSQPSPYVFPSGEIRLSISSGLELYGICLPPPSPAIDPQHVEAQVLVDLLAETTPEYDLELINCMYKYAIRWSYGPRKDDVDVSILQFRWPEQGKGRRLIL</sequence>
<gene>
    <name evidence="1" type="ORF">FA13DRAFT_1802018</name>
</gene>
<dbReference type="Proteomes" id="UP000298030">
    <property type="component" value="Unassembled WGS sequence"/>
</dbReference>
<reference evidence="1 2" key="1">
    <citation type="journal article" date="2019" name="Nat. Ecol. Evol.">
        <title>Megaphylogeny resolves global patterns of mushroom evolution.</title>
        <authorList>
            <person name="Varga T."/>
            <person name="Krizsan K."/>
            <person name="Foldi C."/>
            <person name="Dima B."/>
            <person name="Sanchez-Garcia M."/>
            <person name="Sanchez-Ramirez S."/>
            <person name="Szollosi G.J."/>
            <person name="Szarkandi J.G."/>
            <person name="Papp V."/>
            <person name="Albert L."/>
            <person name="Andreopoulos W."/>
            <person name="Angelini C."/>
            <person name="Antonin V."/>
            <person name="Barry K.W."/>
            <person name="Bougher N.L."/>
            <person name="Buchanan P."/>
            <person name="Buyck B."/>
            <person name="Bense V."/>
            <person name="Catcheside P."/>
            <person name="Chovatia M."/>
            <person name="Cooper J."/>
            <person name="Damon W."/>
            <person name="Desjardin D."/>
            <person name="Finy P."/>
            <person name="Geml J."/>
            <person name="Haridas S."/>
            <person name="Hughes K."/>
            <person name="Justo A."/>
            <person name="Karasinski D."/>
            <person name="Kautmanova I."/>
            <person name="Kiss B."/>
            <person name="Kocsube S."/>
            <person name="Kotiranta H."/>
            <person name="LaButti K.M."/>
            <person name="Lechner B.E."/>
            <person name="Liimatainen K."/>
            <person name="Lipzen A."/>
            <person name="Lukacs Z."/>
            <person name="Mihaltcheva S."/>
            <person name="Morgado L.N."/>
            <person name="Niskanen T."/>
            <person name="Noordeloos M.E."/>
            <person name="Ohm R.A."/>
            <person name="Ortiz-Santana B."/>
            <person name="Ovrebo C."/>
            <person name="Racz N."/>
            <person name="Riley R."/>
            <person name="Savchenko A."/>
            <person name="Shiryaev A."/>
            <person name="Soop K."/>
            <person name="Spirin V."/>
            <person name="Szebenyi C."/>
            <person name="Tomsovsky M."/>
            <person name="Tulloss R.E."/>
            <person name="Uehling J."/>
            <person name="Grigoriev I.V."/>
            <person name="Vagvolgyi C."/>
            <person name="Papp T."/>
            <person name="Martin F.M."/>
            <person name="Miettinen O."/>
            <person name="Hibbett D.S."/>
            <person name="Nagy L.G."/>
        </authorList>
    </citation>
    <scope>NUCLEOTIDE SEQUENCE [LARGE SCALE GENOMIC DNA]</scope>
    <source>
        <strain evidence="1 2">FP101781</strain>
    </source>
</reference>
<evidence type="ECO:0000313" key="2">
    <source>
        <dbReference type="Proteomes" id="UP000298030"/>
    </source>
</evidence>
<name>A0A4Y7SD38_COPMI</name>
<dbReference type="EMBL" id="QPFP01000181">
    <property type="protein sequence ID" value="TEB19642.1"/>
    <property type="molecule type" value="Genomic_DNA"/>
</dbReference>
<accession>A0A4Y7SD38</accession>
<proteinExistence type="predicted"/>